<feature type="transmembrane region" description="Helical" evidence="2">
    <location>
        <begin position="504"/>
        <end position="522"/>
    </location>
</feature>
<evidence type="ECO:0000256" key="1">
    <source>
        <dbReference type="SAM" id="MobiDB-lite"/>
    </source>
</evidence>
<dbReference type="AlphaFoldDB" id="A0A2T0ZES3"/>
<evidence type="ECO:0000256" key="3">
    <source>
        <dbReference type="SAM" id="SignalP"/>
    </source>
</evidence>
<keyword evidence="2" id="KW-0472">Membrane</keyword>
<gene>
    <name evidence="4" type="ORF">CLV47_12343</name>
</gene>
<accession>A0A2T0ZES3</accession>
<organism evidence="4 5">
    <name type="scientific">Antricoccus suffuscus</name>
    <dbReference type="NCBI Taxonomy" id="1629062"/>
    <lineage>
        <taxon>Bacteria</taxon>
        <taxon>Bacillati</taxon>
        <taxon>Actinomycetota</taxon>
        <taxon>Actinomycetes</taxon>
        <taxon>Geodermatophilales</taxon>
        <taxon>Antricoccaceae</taxon>
        <taxon>Antricoccus</taxon>
    </lineage>
</organism>
<feature type="transmembrane region" description="Helical" evidence="2">
    <location>
        <begin position="380"/>
        <end position="405"/>
    </location>
</feature>
<keyword evidence="2" id="KW-1133">Transmembrane helix</keyword>
<dbReference type="PROSITE" id="PS51318">
    <property type="entry name" value="TAT"/>
    <property type="match status" value="1"/>
</dbReference>
<sequence>MRSRRRLLVLAALIVALTVGAPVVAHAAPPPQAIDAANPSYPDQFPDYLKKFVWGSAENTSSYADKPCTSDITGEQGSGFAAGQYLLDFAAHAGGLLFWSMKKSGEDPPQFDYRNPYKDPIKGPPGVVSPVPMSPEPFAETLQSGCASDLATFGTPNPDSMMGFDFISKPDAQSVKYIEQHATSWPGGVKKATDPYPAPTNNEVNAGWDAWAGTLGIKSDFSNLCDGDGSAGVSLCGYASFLDCSKPGAGNQDAIDTCKAWNLVTAYTIRQLASSLTLDDQSGFIGGMAKAFTAVLTLITTVPVAIVDVGYHVAAGAVWLAYKIVEVAADIIKCVSDQGDTCIANWTAKAFVASLELIPKAAEASSFSVADLTNSALTPLWSQLLTLAFYLVMILFLGSVILSAIRLRLGDILISFVGLLKFAVFAALGLTAVAVLIEVTDAISDFIAGGQGTAAVMTQFKNMMIEKLTGAGQISGVLLVAIFAVFGTIAAVIIWVQFFFRNVWILLAITVIILQAAGLAGWEATRKWTPRALNALWLVLLVKPMTVLVFAVSMNLIGNGDGLSDFIGGVVVLIMAAVLPPGLVKLFSLVGSAIGSGQLGGSFTGRGSSAIGSGLAGAAGGYGMSTFARNAPGASVGAKGATARGGAAAMAGGAAGGAARLVGAAAKAAGDAVSSAGGVHGGGQGSMTPALASAASVAAAGFRGGGSSSASRGSSPAQPPSPAQDVGGADSAHEPSNPTGAAESSEAQQTRASSSPGASSAVASDSGGDPQISPQVPDQSSPRDAAARTARPPTPPVTPLPSGGSSAPGTAEQAPQPPLGPAPPNGRW</sequence>
<feature type="compositionally biased region" description="Low complexity" evidence="1">
    <location>
        <begin position="780"/>
        <end position="791"/>
    </location>
</feature>
<keyword evidence="3" id="KW-0732">Signal</keyword>
<feature type="compositionally biased region" description="Low complexity" evidence="1">
    <location>
        <begin position="752"/>
        <end position="770"/>
    </location>
</feature>
<evidence type="ECO:0000313" key="5">
    <source>
        <dbReference type="Proteomes" id="UP000237752"/>
    </source>
</evidence>
<dbReference type="OrthoDB" id="4091895at2"/>
<proteinExistence type="predicted"/>
<evidence type="ECO:0008006" key="6">
    <source>
        <dbReference type="Google" id="ProtNLM"/>
    </source>
</evidence>
<dbReference type="InterPro" id="IPR006311">
    <property type="entry name" value="TAT_signal"/>
</dbReference>
<dbReference type="Proteomes" id="UP000237752">
    <property type="component" value="Unassembled WGS sequence"/>
</dbReference>
<feature type="transmembrane region" description="Helical" evidence="2">
    <location>
        <begin position="476"/>
        <end position="498"/>
    </location>
</feature>
<comment type="caution">
    <text evidence="4">The sequence shown here is derived from an EMBL/GenBank/DDBJ whole genome shotgun (WGS) entry which is preliminary data.</text>
</comment>
<protein>
    <recommendedName>
        <fullName evidence="6">TrbL/VirB6 plasmid conjugal transfer protein</fullName>
    </recommendedName>
</protein>
<reference evidence="4 5" key="1">
    <citation type="submission" date="2018-03" db="EMBL/GenBank/DDBJ databases">
        <title>Genomic Encyclopedia of Archaeal and Bacterial Type Strains, Phase II (KMG-II): from individual species to whole genera.</title>
        <authorList>
            <person name="Goeker M."/>
        </authorList>
    </citation>
    <scope>NUCLEOTIDE SEQUENCE [LARGE SCALE GENOMIC DNA]</scope>
    <source>
        <strain evidence="4 5">DSM 100065</strain>
    </source>
</reference>
<feature type="region of interest" description="Disordered" evidence="1">
    <location>
        <begin position="701"/>
        <end position="828"/>
    </location>
</feature>
<feature type="transmembrane region" description="Helical" evidence="2">
    <location>
        <begin position="534"/>
        <end position="554"/>
    </location>
</feature>
<evidence type="ECO:0000256" key="2">
    <source>
        <dbReference type="SAM" id="Phobius"/>
    </source>
</evidence>
<feature type="chain" id="PRO_5015573728" description="TrbL/VirB6 plasmid conjugal transfer protein" evidence="3">
    <location>
        <begin position="28"/>
        <end position="828"/>
    </location>
</feature>
<keyword evidence="5" id="KW-1185">Reference proteome</keyword>
<dbReference type="RefSeq" id="WP_106350827.1">
    <property type="nucleotide sequence ID" value="NZ_PVUE01000023.1"/>
</dbReference>
<feature type="transmembrane region" description="Helical" evidence="2">
    <location>
        <begin position="412"/>
        <end position="437"/>
    </location>
</feature>
<evidence type="ECO:0000313" key="4">
    <source>
        <dbReference type="EMBL" id="PRZ34811.1"/>
    </source>
</evidence>
<keyword evidence="2" id="KW-0812">Transmembrane</keyword>
<feature type="transmembrane region" description="Helical" evidence="2">
    <location>
        <begin position="566"/>
        <end position="584"/>
    </location>
</feature>
<feature type="compositionally biased region" description="Pro residues" evidence="1">
    <location>
        <begin position="815"/>
        <end position="828"/>
    </location>
</feature>
<name>A0A2T0ZES3_9ACTN</name>
<dbReference type="EMBL" id="PVUE01000023">
    <property type="protein sequence ID" value="PRZ34811.1"/>
    <property type="molecule type" value="Genomic_DNA"/>
</dbReference>
<feature type="signal peptide" evidence="3">
    <location>
        <begin position="1"/>
        <end position="27"/>
    </location>
</feature>